<dbReference type="InterPro" id="IPR041881">
    <property type="entry name" value="PqqD_sf"/>
</dbReference>
<reference evidence="1" key="2">
    <citation type="submission" date="2021-04" db="EMBL/GenBank/DDBJ databases">
        <authorList>
            <person name="Gilroy R."/>
        </authorList>
    </citation>
    <scope>NUCLEOTIDE SEQUENCE</scope>
    <source>
        <strain evidence="1">ChiHcolR34-3080</strain>
    </source>
</reference>
<dbReference type="AlphaFoldDB" id="A0A9D1QBC7"/>
<gene>
    <name evidence="1" type="ORF">H9890_08340</name>
</gene>
<organism evidence="1 2">
    <name type="scientific">Candidatus Faecalibacterium intestinigallinarum</name>
    <dbReference type="NCBI Taxonomy" id="2838581"/>
    <lineage>
        <taxon>Bacteria</taxon>
        <taxon>Bacillati</taxon>
        <taxon>Bacillota</taxon>
        <taxon>Clostridia</taxon>
        <taxon>Eubacteriales</taxon>
        <taxon>Oscillospiraceae</taxon>
        <taxon>Faecalibacterium</taxon>
    </lineage>
</organism>
<comment type="caution">
    <text evidence="1">The sequence shown here is derived from an EMBL/GenBank/DDBJ whole genome shotgun (WGS) entry which is preliminary data.</text>
</comment>
<dbReference type="Pfam" id="PF05402">
    <property type="entry name" value="PqqD"/>
    <property type="match status" value="1"/>
</dbReference>
<evidence type="ECO:0000313" key="1">
    <source>
        <dbReference type="EMBL" id="HIW09388.1"/>
    </source>
</evidence>
<sequence>MLKTKKGFLLRRLGDEYMAVAIGEASRHFNGMIRLNETGAFYWKELEKGSSEDELTAKTLERFEGVDEATARQDVRAFLDSVQVALEDAAPND</sequence>
<accession>A0A9D1QBC7</accession>
<proteinExistence type="predicted"/>
<dbReference type="Proteomes" id="UP000823933">
    <property type="component" value="Unassembled WGS sequence"/>
</dbReference>
<dbReference type="InterPro" id="IPR008792">
    <property type="entry name" value="PQQD"/>
</dbReference>
<dbReference type="EMBL" id="DXHQ01000099">
    <property type="protein sequence ID" value="HIW09388.1"/>
    <property type="molecule type" value="Genomic_DNA"/>
</dbReference>
<dbReference type="Gene3D" id="1.10.10.1150">
    <property type="entry name" value="Coenzyme PQQ synthesis protein D (PqqD)"/>
    <property type="match status" value="1"/>
</dbReference>
<reference evidence="1" key="1">
    <citation type="journal article" date="2021" name="PeerJ">
        <title>Extensive microbial diversity within the chicken gut microbiome revealed by metagenomics and culture.</title>
        <authorList>
            <person name="Gilroy R."/>
            <person name="Ravi A."/>
            <person name="Getino M."/>
            <person name="Pursley I."/>
            <person name="Horton D.L."/>
            <person name="Alikhan N.F."/>
            <person name="Baker D."/>
            <person name="Gharbi K."/>
            <person name="Hall N."/>
            <person name="Watson M."/>
            <person name="Adriaenssens E.M."/>
            <person name="Foster-Nyarko E."/>
            <person name="Jarju S."/>
            <person name="Secka A."/>
            <person name="Antonio M."/>
            <person name="Oren A."/>
            <person name="Chaudhuri R.R."/>
            <person name="La Ragione R."/>
            <person name="Hildebrand F."/>
            <person name="Pallen M.J."/>
        </authorList>
    </citation>
    <scope>NUCLEOTIDE SEQUENCE</scope>
    <source>
        <strain evidence="1">ChiHcolR34-3080</strain>
    </source>
</reference>
<evidence type="ECO:0000313" key="2">
    <source>
        <dbReference type="Proteomes" id="UP000823933"/>
    </source>
</evidence>
<name>A0A9D1QBC7_9FIRM</name>
<protein>
    <submittedName>
        <fullName evidence="1">PqqD family protein</fullName>
    </submittedName>
</protein>